<feature type="region of interest" description="Disordered" evidence="5">
    <location>
        <begin position="1576"/>
        <end position="1595"/>
    </location>
</feature>
<keyword evidence="4" id="KW-0843">Virulence</keyword>
<evidence type="ECO:0000259" key="6">
    <source>
        <dbReference type="Pfam" id="PF12256"/>
    </source>
</evidence>
<keyword evidence="9" id="KW-1185">Reference proteome</keyword>
<keyword evidence="2" id="KW-0964">Secreted</keyword>
<dbReference type="PANTHER" id="PTHR32305:SF15">
    <property type="entry name" value="PROTEIN RHSA-RELATED"/>
    <property type="match status" value="1"/>
</dbReference>
<comment type="caution">
    <text evidence="8">The sequence shown here is derived from an EMBL/GenBank/DDBJ whole genome shotgun (WGS) entry which is preliminary data.</text>
</comment>
<organism evidence="8 9">
    <name type="scientific">Flavobacterium azizsancarii</name>
    <dbReference type="NCBI Taxonomy" id="2961580"/>
    <lineage>
        <taxon>Bacteria</taxon>
        <taxon>Pseudomonadati</taxon>
        <taxon>Bacteroidota</taxon>
        <taxon>Flavobacteriia</taxon>
        <taxon>Flavobacteriales</taxon>
        <taxon>Flavobacteriaceae</taxon>
        <taxon>Flavobacterium</taxon>
    </lineage>
</organism>
<evidence type="ECO:0000256" key="5">
    <source>
        <dbReference type="SAM" id="MobiDB-lite"/>
    </source>
</evidence>
<name>A0ABT4WAD7_9FLAO</name>
<keyword evidence="3" id="KW-0677">Repeat</keyword>
<dbReference type="SUPFAM" id="SSF69318">
    <property type="entry name" value="Integrin alpha N-terminal domain"/>
    <property type="match status" value="2"/>
</dbReference>
<reference evidence="8 9" key="1">
    <citation type="journal article" date="2023" name="Chemosphere">
        <title>Whole genome analysis of Flavobacterium aziz-sancarii sp. nov., isolated from Ardley Island (Antarctica), revealed a rich resistome and bioremediation potential.</title>
        <authorList>
            <person name="Otur C."/>
            <person name="Okay S."/>
            <person name="Kurt-Kizildogan A."/>
        </authorList>
    </citation>
    <scope>NUCLEOTIDE SEQUENCE [LARGE SCALE GENOMIC DNA]</scope>
    <source>
        <strain evidence="8 9">AC</strain>
    </source>
</reference>
<feature type="domain" description="Teneurin-like YD-shell" evidence="7">
    <location>
        <begin position="2095"/>
        <end position="2762"/>
    </location>
</feature>
<dbReference type="InterPro" id="IPR056823">
    <property type="entry name" value="TEN-like_YD-shell"/>
</dbReference>
<dbReference type="NCBIfam" id="TIGR01643">
    <property type="entry name" value="YD_repeat_2x"/>
    <property type="match status" value="1"/>
</dbReference>
<dbReference type="PANTHER" id="PTHR32305">
    <property type="match status" value="1"/>
</dbReference>
<feature type="region of interest" description="Disordered" evidence="5">
    <location>
        <begin position="1613"/>
        <end position="1650"/>
    </location>
</feature>
<dbReference type="NCBIfam" id="TIGR03696">
    <property type="entry name" value="Rhs_assc_core"/>
    <property type="match status" value="1"/>
</dbReference>
<feature type="domain" description="Teneurin-like YD-shell" evidence="7">
    <location>
        <begin position="2940"/>
        <end position="3056"/>
    </location>
</feature>
<sequence length="3301" mass="362722">MKNKIIILVFLIGSFLFAANFGPYKIASFFTKNASEKESAVSKTDSTAILKTENKTVKSFSADITEGIIGVADASAADDAYDNVFHFKVDALPANGESAYLEYELYGYDQAASISRSLNNQPSIGGQFLSQNKNWTKQSELLSEKLLRAGDNVLLFTAPEGVSNSYKIRNAHIVYKTVLPSSDFTLLRFENMLYIKGTNIPSQIKKISIGGIDIDLNQPEFELIFDAATIGKSIVVTKETITGVIVKEKLELKHFSKVDRFRPIENAKERIFKTIDFQTNNTLLYKNFLAIFPVGALKNNITVSVSGLRKIDIAPLNSSMVNVTGINAGFRLLPHGTIFEKAVTLSIPYDKKIIPEGYTEKDINVFYFDDNKRLWQEIAKDSLDIKQGIIKAKTTHFTDFIAGIVKMPESPETSGYTSTSIKDLKAASPLVGIQSIETPSANGRGTASTAFSIVIPSGRGGMHPSLNLQYDSDGGHSWTGMGWDISAPAVSIETRWGAPRYDAAKETETYSIAGEALIPNSHRAEWTGRTTDKQFYPRRESAFHQIIRKGSSPKNYYWIVKDKSGTASYYGGTTSGLATNGILQDANGNVGYWALCLQVDLNGNTVEYEYDKRDGGMYLKKVYYTGFGSQKGNYSVTFVKNGDLGEANRPDVQVSARLGFKQLYNQLLRKIEVRFKNEMIRSYELQYKEGAFKKTLLESISEYDSESNLFYTNKLDYFDDIRDASGKYNPFGPEQTWSVPNDNLKNSSIPSFSDALFSGKHSLVSSTEGSTTGISYRLGIGLATNAGSLKGFTVGGHGGNSWGTSDTTVTLEDLDGDGLPDKVFKNKNGVYYRKNLAGSGQLAFGELQEINISDVGFSKSTSFNWGVDLNLKFGNIGYDQQRSTNKTKAYFMDFNGDGLIDFVRNGQVYYNRLENGIPTFKTTSTGTPSPVFGGGNVTIPGVSTIPIEEIEKQNPLHDVVRMWEAPVKGIISISHQYQLVQESTPERIKARAEYVNNAGEDKADGVHLYFQKGTQLLWNEAIGATDYNIKTKQNTAVSVEKGERLYFRVSAVRDGNFDAVIWDPIITYSTVKQFDRDINGNLVNADFAVPVALKDANLYSLATYKASSDFFSSSIAGKAIPVAGNVLFKGILNKPVTSDHIRFVITKNYLEQTSPSVILFEKTFLANEVAAFNLASINLPAFEAQTQVTMALETQTNINWQSISFAPSVTVPAIPGGVAEEVPMEVSHLLYNKREGNYNIPGVSSTVNGKVKLNILPQDLVLASPFPPGTVNNYNGEVIISAKQNNVLLARKRYQLTTGTLTEVINTFDNAVVYPDAVAGIPIQLETTVSNPLCVNILRNYPKINALNLQVQVIDLKDIANLTDDVVWNAATNDFAIYSLLNPDERTLGLYQRNWGGFVINGNLATNTIDQNKLKQSDAYNTEPDLNNTDPENYDGKGYEIADSYFVSLNPSYAKTKLEGLEESIFIKGPMIGTSRLGEDDISDYTDFSLPTLAGGSTSALDMISESKSKSISAGVSVGPGNLGYSKSIDGDSYVTQTMSDFNGDRFPDYIRGENVQLTIPVGTVSDEVINLGDNFSHSKTSSEGPNFGGSYSHGAPSNSLSVTIGKASVKKDSAEGTASKEAEKGGNSISVSASQGKGEDRSTMLHSDINGDGLPDKILDSGDVFLNTGYGFLPVENWNFNTLNKGNSTDWSAGLGFSIKQGSISGGANYARSQSDSDESFMDINGDGLADKIRYVGNTMLVSLNLGSSFDAPIVYPRFAEMNQNKGVSYGMNANFSFDIIVWLLRITPTVGASKGWSTNRSEGTFTDIDGDGNLDYVVSKDDGHLTAQLSNIKRTNKLKSVTNGAGNSYVVDYELLKPSYENPSAKWVLQSVDVFDGHVGDGIDHSISKFRYENGYQDRREREFYGFEKVIEEEIDAADNSLFSTTVQEFYNQDYFRKNLLKRSYIVDKNGKMRKESENEYSLIDVTTQANIPVSELNLPSCDDKRIFVGLIHANQKIYEGGSEYLETNTFNTYDANGNIIQYEDLGNGSAADKVTAKISYYESTTPYYGGIAKQLEVFTTEGLRRKRATTINTTTAEVTQIKNYSAADKIAVTDIAYDTYGNLEKITGPVNHKGQRMTLEYVHDAENHQYMTEIKDAFGYQNKVEFDYRFGTPLKTTDRNDQSTIYTIDAKGRTSTIKAPYEIASGRAYTIAYEYFPEAKVPYAKTRNYDPELGKDIETYTYTDGLGRPLQVKKTASLFTQPGSPDQEAHVVSGKIVYDGLERPIATYYPTTTITIDNNFSTALSNIAPTKTDYDEVGRPIKVTLPDGSTSTTVYAILNYDGLPVLSTTQTDALNRTSQTYADATGQNVAVIQNDLITKIETNALGETIKVTDAMDHTTKISYDWIGKRIDFTHPDAGTTTMEYDLAGNLTKRITQDLKNTVPNGGAIEYVYNYNRLETIKYPKNPQNNVQYNYGKADGTPSRRGRLWFVQDATGGQEFFFGKLGEIEKEIRTLRITATDVQTYISQFEYDTWNRIQKMTYPDGEVVEYTYNRAGNLHSMQGKKESHTYDYVKQLSYDEFEQRKYLKYGNDTETNYTYDAVMRRLQQLQVKSGVRVVINNSYGYDLVGNVLNIKNTAPIINNTLGGTSSQEYQYDDFYRLKSAKGTYQGEFTKANYELNMTYNKIHSITKKDLLHTVNNEQKGYVLDYKYDNELHPHAPNKIAEAAKQDPREYVYDGNGNPTSYTETQSFRKMTWDEENRLMGINDNGRIYQYSYDSNGERVIKSSGDSQNVAINGENAATIIHTDDYTGYVSPYFVITKGKFTKHYFEGSGRIVSKLGNGTFAQPLGLTAGGVNYTNLTAEQQKVLDAYVRSLGLPPGPPTQQGIYATPEFTGNPYPSEVLKPVEENQEPPEGWPRNPIFNAPGDVPGPPVQFGPPIEPTTVKAGEGFTGIGLPENDIFYFHADHLGSTSYITAKNGSISQHVEYIAFGEVLFEEHSSSFSSPYLFNGKELDRETNLSYYGARYLDMKASLWLNVDPLMMKEDFFDEPESTNGGAFNSFNLASYTFSYNNPVKYIDPDGECPNCATAAAGALIGGIIGGAIEAGTQLYKNGKVDNWRAVGGAAVQGAVVGGAAGFTGGASLLVTAGVSGGANAVGGAASRAIQGQKTTIRDVVVDGTVGAVLGAGGKLVGNAVKNSTNNLSRSAKGKLGEAISEIKYKGRGYVSQGKAEVLTGGRTPTGRQAKALFDHDMKNIFTGRKLIVESKFNTSGLTRNQSTAINRGTNVIIDRTTSQGLGNAAKTATVGAGGGVAAQRNTKN</sequence>
<dbReference type="Pfam" id="PF25023">
    <property type="entry name" value="TEN_YD-shell"/>
    <property type="match status" value="2"/>
</dbReference>
<dbReference type="InterPro" id="IPR050708">
    <property type="entry name" value="T6SS_VgrG/RHS"/>
</dbReference>
<evidence type="ECO:0000313" key="8">
    <source>
        <dbReference type="EMBL" id="MDA6069515.1"/>
    </source>
</evidence>
<dbReference type="Gene3D" id="2.180.10.10">
    <property type="entry name" value="RHS repeat-associated core"/>
    <property type="match status" value="3"/>
</dbReference>
<accession>A0ABT4WAD7</accession>
<dbReference type="InterPro" id="IPR006530">
    <property type="entry name" value="YD"/>
</dbReference>
<feature type="compositionally biased region" description="Basic and acidic residues" evidence="5">
    <location>
        <begin position="1613"/>
        <end position="1625"/>
    </location>
</feature>
<protein>
    <recommendedName>
        <fullName evidence="10">RHS repeat-associated protein</fullName>
    </recommendedName>
</protein>
<evidence type="ECO:0000256" key="1">
    <source>
        <dbReference type="ARBA" id="ARBA00004613"/>
    </source>
</evidence>
<dbReference type="InterPro" id="IPR003284">
    <property type="entry name" value="Sal_SpvB"/>
</dbReference>
<dbReference type="Gene3D" id="2.60.220.30">
    <property type="match status" value="1"/>
</dbReference>
<comment type="subcellular location">
    <subcellularLocation>
        <location evidence="1">Secreted</location>
    </subcellularLocation>
</comment>
<dbReference type="InterPro" id="IPR028994">
    <property type="entry name" value="Integrin_alpha_N"/>
</dbReference>
<gene>
    <name evidence="8" type="ORF">NJT12_07785</name>
</gene>
<evidence type="ECO:0000256" key="4">
    <source>
        <dbReference type="ARBA" id="ARBA00023026"/>
    </source>
</evidence>
<dbReference type="Pfam" id="PF12256">
    <property type="entry name" value="TcdB_toxin_midN"/>
    <property type="match status" value="1"/>
</dbReference>
<dbReference type="Pfam" id="PF03534">
    <property type="entry name" value="SpvB"/>
    <property type="match status" value="1"/>
</dbReference>
<evidence type="ECO:0008006" key="10">
    <source>
        <dbReference type="Google" id="ProtNLM"/>
    </source>
</evidence>
<feature type="domain" description="Insecticide toxin TcdB middle/N-terminal" evidence="6">
    <location>
        <begin position="1799"/>
        <end position="1921"/>
    </location>
</feature>
<evidence type="ECO:0000313" key="9">
    <source>
        <dbReference type="Proteomes" id="UP001212170"/>
    </source>
</evidence>
<dbReference type="EMBL" id="JAMZNK010000009">
    <property type="protein sequence ID" value="MDA6069515.1"/>
    <property type="molecule type" value="Genomic_DNA"/>
</dbReference>
<evidence type="ECO:0000259" key="7">
    <source>
        <dbReference type="Pfam" id="PF25023"/>
    </source>
</evidence>
<dbReference type="Proteomes" id="UP001212170">
    <property type="component" value="Unassembled WGS sequence"/>
</dbReference>
<feature type="compositionally biased region" description="Polar residues" evidence="5">
    <location>
        <begin position="1576"/>
        <end position="1585"/>
    </location>
</feature>
<proteinExistence type="predicted"/>
<dbReference type="InterPro" id="IPR022045">
    <property type="entry name" value="TcdB_toxin_mid/N"/>
</dbReference>
<evidence type="ECO:0000256" key="2">
    <source>
        <dbReference type="ARBA" id="ARBA00022525"/>
    </source>
</evidence>
<dbReference type="InterPro" id="IPR022385">
    <property type="entry name" value="Rhs_assc_core"/>
</dbReference>
<dbReference type="RefSeq" id="WP_271335320.1">
    <property type="nucleotide sequence ID" value="NZ_JAMZNK010000009.1"/>
</dbReference>
<evidence type="ECO:0000256" key="3">
    <source>
        <dbReference type="ARBA" id="ARBA00022737"/>
    </source>
</evidence>